<accession>A0A6C7E5N7</accession>
<proteinExistence type="predicted"/>
<dbReference type="Pfam" id="PF12840">
    <property type="entry name" value="HTH_20"/>
    <property type="match status" value="1"/>
</dbReference>
<protein>
    <submittedName>
        <fullName evidence="2">Putative ArsR family transcriptional regulator</fullName>
    </submittedName>
</protein>
<feature type="domain" description="HTH arsR-type" evidence="1">
    <location>
        <begin position="3"/>
        <end position="87"/>
    </location>
</feature>
<name>A0A6C7E5N7_ILUCY</name>
<dbReference type="InterPro" id="IPR036390">
    <property type="entry name" value="WH_DNA-bd_sf"/>
</dbReference>
<dbReference type="Proteomes" id="UP000011863">
    <property type="component" value="Chromosome"/>
</dbReference>
<dbReference type="Gene3D" id="6.10.140.2180">
    <property type="match status" value="1"/>
</dbReference>
<dbReference type="SUPFAM" id="SSF46785">
    <property type="entry name" value="Winged helix' DNA-binding domain"/>
    <property type="match status" value="1"/>
</dbReference>
<sequence>MTETRDLLLHPIRLRIVQALVGSPMTPLQLKDRLGDVPQATLYRHINQLADGGLLDVVSERPSRGGVERTYGVVADAVSLSGVDLDTATADEHFRYFATFVGTLLTDFAAYLDHGRPDLGTDRVGYRQVPLWLTDDELDEVVAKMAAVAQEHLDNEPAPGRRRRLLSTIVMPDDRA</sequence>
<evidence type="ECO:0000313" key="3">
    <source>
        <dbReference type="Proteomes" id="UP000011863"/>
    </source>
</evidence>
<dbReference type="InterPro" id="IPR001845">
    <property type="entry name" value="HTH_ArsR_DNA-bd_dom"/>
</dbReference>
<dbReference type="GO" id="GO:0003700">
    <property type="term" value="F:DNA-binding transcription factor activity"/>
    <property type="evidence" value="ECO:0007669"/>
    <property type="project" value="InterPro"/>
</dbReference>
<dbReference type="NCBIfam" id="NF005061">
    <property type="entry name" value="PRK06474.1"/>
    <property type="match status" value="1"/>
</dbReference>
<dbReference type="EMBL" id="AP012057">
    <property type="protein sequence ID" value="BAN01452.1"/>
    <property type="molecule type" value="Genomic_DNA"/>
</dbReference>
<dbReference type="CDD" id="cd00090">
    <property type="entry name" value="HTH_ARSR"/>
    <property type="match status" value="1"/>
</dbReference>
<keyword evidence="3" id="KW-1185">Reference proteome</keyword>
<dbReference type="InterPro" id="IPR036388">
    <property type="entry name" value="WH-like_DNA-bd_sf"/>
</dbReference>
<dbReference type="RefSeq" id="WP_015440699.1">
    <property type="nucleotide sequence ID" value="NC_020520.1"/>
</dbReference>
<reference evidence="2 3" key="1">
    <citation type="journal article" date="2013" name="Int. J. Syst. Evol. Microbiol.">
        <title>Ilumatobacter nonamiense sp. nov. and Ilumatobacter coccineum sp. nov., isolated from seashore sand.</title>
        <authorList>
            <person name="Matsumoto A."/>
            <person name="Kasai H."/>
            <person name="Matsuo Y."/>
            <person name="Shizuri Y."/>
            <person name="Ichikawa N."/>
            <person name="Fujita N."/>
            <person name="Omura S."/>
            <person name="Takahashi Y."/>
        </authorList>
    </citation>
    <scope>NUCLEOTIDE SEQUENCE [LARGE SCALE GENOMIC DNA]</scope>
    <source>
        <strain evidence="3">NBRC 103263 / KCTC 29153 / YM16-304</strain>
    </source>
</reference>
<dbReference type="OrthoDB" id="5949858at2"/>
<evidence type="ECO:0000313" key="2">
    <source>
        <dbReference type="EMBL" id="BAN01452.1"/>
    </source>
</evidence>
<dbReference type="InterPro" id="IPR011991">
    <property type="entry name" value="ArsR-like_HTH"/>
</dbReference>
<gene>
    <name evidence="2" type="ORF">YM304_11380</name>
</gene>
<dbReference type="AlphaFoldDB" id="A0A6C7E5N7"/>
<dbReference type="Gene3D" id="1.10.10.10">
    <property type="entry name" value="Winged helix-like DNA-binding domain superfamily/Winged helix DNA-binding domain"/>
    <property type="match status" value="1"/>
</dbReference>
<dbReference type="KEGG" id="aym:YM304_11380"/>
<organism evidence="2 3">
    <name type="scientific">Ilumatobacter coccineus (strain NBRC 103263 / KCTC 29153 / YM16-304)</name>
    <dbReference type="NCBI Taxonomy" id="1313172"/>
    <lineage>
        <taxon>Bacteria</taxon>
        <taxon>Bacillati</taxon>
        <taxon>Actinomycetota</taxon>
        <taxon>Acidimicrobiia</taxon>
        <taxon>Acidimicrobiales</taxon>
        <taxon>Ilumatobacteraceae</taxon>
        <taxon>Ilumatobacter</taxon>
    </lineage>
</organism>
<evidence type="ECO:0000259" key="1">
    <source>
        <dbReference type="SMART" id="SM00418"/>
    </source>
</evidence>
<dbReference type="SMART" id="SM00418">
    <property type="entry name" value="HTH_ARSR"/>
    <property type="match status" value="1"/>
</dbReference>